<dbReference type="EMBL" id="KN822988">
    <property type="protein sequence ID" value="KIO28978.1"/>
    <property type="molecule type" value="Genomic_DNA"/>
</dbReference>
<sequence>MESSAPVASPPTEALAKPSAPWHAIFPSPQSTPQAISPEELATLLRENFAAVGKDFLIIDARRTDFEGACIRGAINLPAHSFYQTLPTIVAALSNIPKVIFHCNSCKPGGRGPRTAGWYADELMRQGKEDQAKNVFVLQGGVKGWISAYGDDVSLTTKLPTLAPS</sequence>
<dbReference type="Proteomes" id="UP000054248">
    <property type="component" value="Unassembled WGS sequence"/>
</dbReference>
<dbReference type="Pfam" id="PF00581">
    <property type="entry name" value="Rhodanese"/>
    <property type="match status" value="1"/>
</dbReference>
<evidence type="ECO:0000313" key="2">
    <source>
        <dbReference type="EMBL" id="KIO28978.1"/>
    </source>
</evidence>
<name>A0A0C3L5C5_9AGAM</name>
<dbReference type="OrthoDB" id="8300214at2759"/>
<protein>
    <recommendedName>
        <fullName evidence="1">Rhodanese domain-containing protein</fullName>
    </recommendedName>
</protein>
<dbReference type="SMART" id="SM00450">
    <property type="entry name" value="RHOD"/>
    <property type="match status" value="1"/>
</dbReference>
<dbReference type="AlphaFoldDB" id="A0A0C3L5C5"/>
<dbReference type="Gene3D" id="3.40.250.10">
    <property type="entry name" value="Rhodanese-like domain"/>
    <property type="match status" value="1"/>
</dbReference>
<organism evidence="2 3">
    <name type="scientific">Tulasnella calospora MUT 4182</name>
    <dbReference type="NCBI Taxonomy" id="1051891"/>
    <lineage>
        <taxon>Eukaryota</taxon>
        <taxon>Fungi</taxon>
        <taxon>Dikarya</taxon>
        <taxon>Basidiomycota</taxon>
        <taxon>Agaricomycotina</taxon>
        <taxon>Agaricomycetes</taxon>
        <taxon>Cantharellales</taxon>
        <taxon>Tulasnellaceae</taxon>
        <taxon>Tulasnella</taxon>
    </lineage>
</organism>
<evidence type="ECO:0000313" key="3">
    <source>
        <dbReference type="Proteomes" id="UP000054248"/>
    </source>
</evidence>
<reference evidence="3" key="2">
    <citation type="submission" date="2015-01" db="EMBL/GenBank/DDBJ databases">
        <title>Evolutionary Origins and Diversification of the Mycorrhizal Mutualists.</title>
        <authorList>
            <consortium name="DOE Joint Genome Institute"/>
            <consortium name="Mycorrhizal Genomics Consortium"/>
            <person name="Kohler A."/>
            <person name="Kuo A."/>
            <person name="Nagy L.G."/>
            <person name="Floudas D."/>
            <person name="Copeland A."/>
            <person name="Barry K.W."/>
            <person name="Cichocki N."/>
            <person name="Veneault-Fourrey C."/>
            <person name="LaButti K."/>
            <person name="Lindquist E.A."/>
            <person name="Lipzen A."/>
            <person name="Lundell T."/>
            <person name="Morin E."/>
            <person name="Murat C."/>
            <person name="Riley R."/>
            <person name="Ohm R."/>
            <person name="Sun H."/>
            <person name="Tunlid A."/>
            <person name="Henrissat B."/>
            <person name="Grigoriev I.V."/>
            <person name="Hibbett D.S."/>
            <person name="Martin F."/>
        </authorList>
    </citation>
    <scope>NUCLEOTIDE SEQUENCE [LARGE SCALE GENOMIC DNA]</scope>
    <source>
        <strain evidence="3">MUT 4182</strain>
    </source>
</reference>
<dbReference type="HOGENOM" id="CLU_107716_0_2_1"/>
<proteinExistence type="predicted"/>
<dbReference type="PROSITE" id="PS50206">
    <property type="entry name" value="RHODANESE_3"/>
    <property type="match status" value="1"/>
</dbReference>
<dbReference type="GO" id="GO:0005634">
    <property type="term" value="C:nucleus"/>
    <property type="evidence" value="ECO:0007669"/>
    <property type="project" value="TreeGrafter"/>
</dbReference>
<gene>
    <name evidence="2" type="ORF">M407DRAFT_242790</name>
</gene>
<dbReference type="PANTHER" id="PTHR10828">
    <property type="entry name" value="M-PHASE INDUCER PHOSPHATASE DUAL SPECIFICITY PHOSPHATASE CDC25"/>
    <property type="match status" value="1"/>
</dbReference>
<dbReference type="STRING" id="1051891.A0A0C3L5C5"/>
<feature type="domain" description="Rhodanese" evidence="1">
    <location>
        <begin position="52"/>
        <end position="154"/>
    </location>
</feature>
<dbReference type="PANTHER" id="PTHR10828:SF50">
    <property type="entry name" value="REDUCTASE (ARC2), PUTATIVE (AFU_ORTHOLOGUE AFUA_6G13400)-RELATED"/>
    <property type="match status" value="1"/>
</dbReference>
<accession>A0A0C3L5C5</accession>
<reference evidence="2 3" key="1">
    <citation type="submission" date="2014-04" db="EMBL/GenBank/DDBJ databases">
        <authorList>
            <consortium name="DOE Joint Genome Institute"/>
            <person name="Kuo A."/>
            <person name="Girlanda M."/>
            <person name="Perotto S."/>
            <person name="Kohler A."/>
            <person name="Nagy L.G."/>
            <person name="Floudas D."/>
            <person name="Copeland A."/>
            <person name="Barry K.W."/>
            <person name="Cichocki N."/>
            <person name="Veneault-Fourrey C."/>
            <person name="LaButti K."/>
            <person name="Lindquist E.A."/>
            <person name="Lipzen A."/>
            <person name="Lundell T."/>
            <person name="Morin E."/>
            <person name="Murat C."/>
            <person name="Sun H."/>
            <person name="Tunlid A."/>
            <person name="Henrissat B."/>
            <person name="Grigoriev I.V."/>
            <person name="Hibbett D.S."/>
            <person name="Martin F."/>
            <person name="Nordberg H.P."/>
            <person name="Cantor M.N."/>
            <person name="Hua S.X."/>
        </authorList>
    </citation>
    <scope>NUCLEOTIDE SEQUENCE [LARGE SCALE GENOMIC DNA]</scope>
    <source>
        <strain evidence="2 3">MUT 4182</strain>
    </source>
</reference>
<keyword evidence="3" id="KW-1185">Reference proteome</keyword>
<dbReference type="GO" id="GO:0005737">
    <property type="term" value="C:cytoplasm"/>
    <property type="evidence" value="ECO:0007669"/>
    <property type="project" value="TreeGrafter"/>
</dbReference>
<dbReference type="SUPFAM" id="SSF52821">
    <property type="entry name" value="Rhodanese/Cell cycle control phosphatase"/>
    <property type="match status" value="1"/>
</dbReference>
<dbReference type="GO" id="GO:0004725">
    <property type="term" value="F:protein tyrosine phosphatase activity"/>
    <property type="evidence" value="ECO:0007669"/>
    <property type="project" value="TreeGrafter"/>
</dbReference>
<dbReference type="InterPro" id="IPR036873">
    <property type="entry name" value="Rhodanese-like_dom_sf"/>
</dbReference>
<dbReference type="InterPro" id="IPR001763">
    <property type="entry name" value="Rhodanese-like_dom"/>
</dbReference>
<evidence type="ECO:0000259" key="1">
    <source>
        <dbReference type="PROSITE" id="PS50206"/>
    </source>
</evidence>